<accession>A0A483CN63</accession>
<dbReference type="EMBL" id="PGCL01000003">
    <property type="protein sequence ID" value="TAJ44062.1"/>
    <property type="molecule type" value="Genomic_DNA"/>
</dbReference>
<dbReference type="GO" id="GO:0005886">
    <property type="term" value="C:plasma membrane"/>
    <property type="evidence" value="ECO:0007669"/>
    <property type="project" value="UniProtKB-SubCell"/>
</dbReference>
<dbReference type="PROSITE" id="PS50156">
    <property type="entry name" value="SSD"/>
    <property type="match status" value="2"/>
</dbReference>
<keyword evidence="9" id="KW-1185">Reference proteome</keyword>
<feature type="domain" description="SSD" evidence="7">
    <location>
        <begin position="617"/>
        <end position="763"/>
    </location>
</feature>
<dbReference type="SUPFAM" id="SSF82866">
    <property type="entry name" value="Multidrug efflux transporter AcrB transmembrane domain"/>
    <property type="match status" value="2"/>
</dbReference>
<gene>
    <name evidence="8" type="ORF">CUJ86_08480</name>
</gene>
<dbReference type="Proteomes" id="UP000292580">
    <property type="component" value="Unassembled WGS sequence"/>
</dbReference>
<comment type="subcellular location">
    <subcellularLocation>
        <location evidence="1">Cell membrane</location>
        <topology evidence="1">Multi-pass membrane protein</topology>
    </subcellularLocation>
</comment>
<keyword evidence="3 6" id="KW-0812">Transmembrane</keyword>
<dbReference type="InterPro" id="IPR004869">
    <property type="entry name" value="MMPL_dom"/>
</dbReference>
<feature type="transmembrane region" description="Helical" evidence="6">
    <location>
        <begin position="709"/>
        <end position="729"/>
    </location>
</feature>
<dbReference type="InterPro" id="IPR050545">
    <property type="entry name" value="Mycobact_MmpL"/>
</dbReference>
<feature type="transmembrane region" description="Helical" evidence="6">
    <location>
        <begin position="735"/>
        <end position="764"/>
    </location>
</feature>
<feature type="domain" description="SSD" evidence="7">
    <location>
        <begin position="243"/>
        <end position="368"/>
    </location>
</feature>
<feature type="transmembrane region" description="Helical" evidence="6">
    <location>
        <begin position="240"/>
        <end position="260"/>
    </location>
</feature>
<organism evidence="8 9">
    <name type="scientific">Methanofollis fontis</name>
    <dbReference type="NCBI Taxonomy" id="2052832"/>
    <lineage>
        <taxon>Archaea</taxon>
        <taxon>Methanobacteriati</taxon>
        <taxon>Methanobacteriota</taxon>
        <taxon>Stenosarchaea group</taxon>
        <taxon>Methanomicrobia</taxon>
        <taxon>Methanomicrobiales</taxon>
        <taxon>Methanomicrobiaceae</taxon>
        <taxon>Methanofollis</taxon>
    </lineage>
</organism>
<feature type="transmembrane region" description="Helical" evidence="6">
    <location>
        <begin position="27"/>
        <end position="47"/>
    </location>
</feature>
<evidence type="ECO:0000256" key="6">
    <source>
        <dbReference type="SAM" id="Phobius"/>
    </source>
</evidence>
<comment type="caution">
    <text evidence="8">The sequence shown here is derived from an EMBL/GenBank/DDBJ whole genome shotgun (WGS) entry which is preliminary data.</text>
</comment>
<evidence type="ECO:0000256" key="2">
    <source>
        <dbReference type="ARBA" id="ARBA00022475"/>
    </source>
</evidence>
<feature type="transmembrane region" description="Helical" evidence="6">
    <location>
        <begin position="266"/>
        <end position="284"/>
    </location>
</feature>
<evidence type="ECO:0000256" key="3">
    <source>
        <dbReference type="ARBA" id="ARBA00022692"/>
    </source>
</evidence>
<evidence type="ECO:0000313" key="8">
    <source>
        <dbReference type="EMBL" id="TAJ44062.1"/>
    </source>
</evidence>
<feature type="transmembrane region" description="Helical" evidence="6">
    <location>
        <begin position="615"/>
        <end position="632"/>
    </location>
</feature>
<keyword evidence="5 6" id="KW-0472">Membrane</keyword>
<feature type="transmembrane region" description="Helical" evidence="6">
    <location>
        <begin position="337"/>
        <end position="359"/>
    </location>
</feature>
<sequence>MYDSGWRMTPLKSPLEYIAESINNRPFVVVGLIITVLLLGVYGATMITMETGTETYLDTDKPVGSLLMHYSDVFGSDAVVLMVEGEDVTRPDVLNYLETLEEDLSDERYVTGASGIVDLIKAFNNGVIPKNQAEIDAILNSLPSEYLDALLPSKMMTLVSIPLEAGIPDAAQEGIVNNVDNIITSSNPPAGIKVTATGSPAFSVEMEEDMQNSMGTLIALAMIFMVIAMFLLFGHVRYRLLPVFIVFCGILLTFGVMGFAGIPVTSIVIAAFPVLIGVGVDYAIQFQSRFDEEIKKSSMKEAVFTTVTNSGPAIFFAMCATALGFVSLIILAPSPMISGFGTTCIIGIACCYLSAMVVIPTFATVVKYKPKTGGLNPLDQAESCQLDWKGCDHEPVVTPGTKGSFMEKYDVAIGKLAGKIARNPVPLLVALLMLTAVGIQLDETIIIDTDEDAMVPQDMPAMISMNKLRSFLGSTNTITTFVKTDSVLDPDTLRWINDFGEYELSKQDQLSGVKSIASYLKLYNNGVLPTEVTEIERVWNLIPESTRERYVNGNMETVMEFSMEDISIPAAQALIANMQKDLDWYTQHPGMSVSYTGQMVMFADLIDGIEETKNPMTVVGFGLILLFLILLYRRFTAVTPLVPIIMIVGWNGIIMYSLGLTYTLLTACLGAMTIGVASEYTIVMMERYLEEKEKGLDTITAIQTSVQKIGAAVSVSGLATVCGFSALTLSSSPIILNFGIVTVIAVGFSIMGAIIVMPAAISLFESINELIGNRSLNRAGDSLRQNN</sequence>
<evidence type="ECO:0000259" key="7">
    <source>
        <dbReference type="PROSITE" id="PS50156"/>
    </source>
</evidence>
<dbReference type="InterPro" id="IPR000731">
    <property type="entry name" value="SSD"/>
</dbReference>
<name>A0A483CN63_9EURY</name>
<dbReference type="Gene3D" id="1.20.1640.10">
    <property type="entry name" value="Multidrug efflux transporter AcrB transmembrane domain"/>
    <property type="match status" value="2"/>
</dbReference>
<proteinExistence type="predicted"/>
<feature type="transmembrane region" description="Helical" evidence="6">
    <location>
        <begin position="664"/>
        <end position="689"/>
    </location>
</feature>
<evidence type="ECO:0000256" key="4">
    <source>
        <dbReference type="ARBA" id="ARBA00022989"/>
    </source>
</evidence>
<dbReference type="PANTHER" id="PTHR33406">
    <property type="entry name" value="MEMBRANE PROTEIN MJ1562-RELATED"/>
    <property type="match status" value="1"/>
</dbReference>
<keyword evidence="4 6" id="KW-1133">Transmembrane helix</keyword>
<dbReference type="RefSeq" id="WP_130647128.1">
    <property type="nucleotide sequence ID" value="NZ_PGCL01000003.1"/>
</dbReference>
<dbReference type="NCBIfam" id="TIGR00921">
    <property type="entry name" value="2A067"/>
    <property type="match status" value="1"/>
</dbReference>
<dbReference type="OrthoDB" id="42357at2157"/>
<evidence type="ECO:0000256" key="1">
    <source>
        <dbReference type="ARBA" id="ARBA00004651"/>
    </source>
</evidence>
<evidence type="ECO:0000313" key="9">
    <source>
        <dbReference type="Proteomes" id="UP000292580"/>
    </source>
</evidence>
<keyword evidence="2" id="KW-1003">Cell membrane</keyword>
<dbReference type="PANTHER" id="PTHR33406:SF13">
    <property type="entry name" value="MEMBRANE PROTEIN YDFJ"/>
    <property type="match status" value="1"/>
</dbReference>
<feature type="transmembrane region" description="Helical" evidence="6">
    <location>
        <begin position="304"/>
        <end position="331"/>
    </location>
</feature>
<evidence type="ECO:0000256" key="5">
    <source>
        <dbReference type="ARBA" id="ARBA00023136"/>
    </source>
</evidence>
<dbReference type="Pfam" id="PF03176">
    <property type="entry name" value="MMPL"/>
    <property type="match status" value="2"/>
</dbReference>
<dbReference type="AlphaFoldDB" id="A0A483CN63"/>
<reference evidence="8 9" key="1">
    <citation type="submission" date="2017-11" db="EMBL/GenBank/DDBJ databases">
        <title>Isolation and Characterization of Methanofollis Species from Methane Seep Offshore SW Taiwan.</title>
        <authorList>
            <person name="Teng N.-H."/>
            <person name="Lai M.-C."/>
            <person name="Chen S.-C."/>
        </authorList>
    </citation>
    <scope>NUCLEOTIDE SEQUENCE [LARGE SCALE GENOMIC DNA]</scope>
    <source>
        <strain evidence="8 9">FWC-SCC2</strain>
    </source>
</reference>
<feature type="transmembrane region" description="Helical" evidence="6">
    <location>
        <begin position="214"/>
        <end position="233"/>
    </location>
</feature>
<protein>
    <submittedName>
        <fullName evidence="8">Hydrogenase expression protein HypA</fullName>
    </submittedName>
</protein>